<dbReference type="PANTHER" id="PTHR13015">
    <property type="entry name" value="PROTEIN AD-016-RELATED"/>
    <property type="match status" value="1"/>
</dbReference>
<evidence type="ECO:0000313" key="7">
    <source>
        <dbReference type="WBParaSite" id="BXY_0268200.1"/>
    </source>
</evidence>
<evidence type="ECO:0000256" key="2">
    <source>
        <dbReference type="SAM" id="Coils"/>
    </source>
</evidence>
<dbReference type="PANTHER" id="PTHR13015:SF0">
    <property type="entry name" value="WASH COMPLEX SUBUNIT 3"/>
    <property type="match status" value="1"/>
</dbReference>
<dbReference type="GO" id="GO:0006887">
    <property type="term" value="P:exocytosis"/>
    <property type="evidence" value="ECO:0007669"/>
    <property type="project" value="TreeGrafter"/>
</dbReference>
<dbReference type="Gene3D" id="1.20.5.110">
    <property type="match status" value="1"/>
</dbReference>
<dbReference type="InterPro" id="IPR019309">
    <property type="entry name" value="WASHC3"/>
</dbReference>
<organism evidence="5 7">
    <name type="scientific">Bursaphelenchus xylophilus</name>
    <name type="common">Pinewood nematode worm</name>
    <name type="synonym">Aphelenchoides xylophilus</name>
    <dbReference type="NCBI Taxonomy" id="6326"/>
    <lineage>
        <taxon>Eukaryota</taxon>
        <taxon>Metazoa</taxon>
        <taxon>Ecdysozoa</taxon>
        <taxon>Nematoda</taxon>
        <taxon>Chromadorea</taxon>
        <taxon>Rhabditida</taxon>
        <taxon>Tylenchina</taxon>
        <taxon>Tylenchomorpha</taxon>
        <taxon>Aphelenchoidea</taxon>
        <taxon>Aphelenchoididae</taxon>
        <taxon>Bursaphelenchus</taxon>
    </lineage>
</organism>
<evidence type="ECO:0000256" key="1">
    <source>
        <dbReference type="ARBA" id="ARBA00006290"/>
    </source>
</evidence>
<feature type="compositionally biased region" description="Acidic residues" evidence="3">
    <location>
        <begin position="111"/>
        <end position="120"/>
    </location>
</feature>
<dbReference type="Proteomes" id="UP000582659">
    <property type="component" value="Unassembled WGS sequence"/>
</dbReference>
<dbReference type="Pfam" id="PF10152">
    <property type="entry name" value="CCDC53"/>
    <property type="match status" value="1"/>
</dbReference>
<dbReference type="OrthoDB" id="268027at2759"/>
<feature type="region of interest" description="Disordered" evidence="3">
    <location>
        <begin position="80"/>
        <end position="125"/>
    </location>
</feature>
<reference evidence="7" key="1">
    <citation type="submission" date="2016-11" db="UniProtKB">
        <authorList>
            <consortium name="WormBaseParasite"/>
        </authorList>
    </citation>
    <scope>IDENTIFICATION</scope>
</reference>
<sequence>MQRTNDFYFIRPDVPYNRLAGIDSQDLIPLVNEYILRTSDLLNSFLHKFQQKIDRIEQRMTSIEVMIQLLEKKLEKVSVKGNRPQIKPNTGSSNAEEQQLTPDFPTTSDDIKDDDTDVVNEEQPSTEGMIKIKDHPLYSKYFKMLRVGIPELAVVQKMASEGINGDFLSTPDKLIPLE</sequence>
<dbReference type="SMR" id="A0A1I7RPP1"/>
<dbReference type="GO" id="GO:0030041">
    <property type="term" value="P:actin filament polymerization"/>
    <property type="evidence" value="ECO:0007669"/>
    <property type="project" value="TreeGrafter"/>
</dbReference>
<protein>
    <submittedName>
        <fullName evidence="4">(pine wood nematode) hypothetical protein</fullName>
    </submittedName>
</protein>
<feature type="coiled-coil region" evidence="2">
    <location>
        <begin position="46"/>
        <end position="73"/>
    </location>
</feature>
<dbReference type="EMBL" id="CAJFDI010000002">
    <property type="protein sequence ID" value="CAD5215063.1"/>
    <property type="molecule type" value="Genomic_DNA"/>
</dbReference>
<comment type="similarity">
    <text evidence="1">Belongs to the CCDC53 family.</text>
</comment>
<evidence type="ECO:0000313" key="6">
    <source>
        <dbReference type="Proteomes" id="UP000659654"/>
    </source>
</evidence>
<reference evidence="4" key="2">
    <citation type="submission" date="2020-09" db="EMBL/GenBank/DDBJ databases">
        <authorList>
            <person name="Kikuchi T."/>
        </authorList>
    </citation>
    <scope>NUCLEOTIDE SEQUENCE</scope>
    <source>
        <strain evidence="4">Ka4C1</strain>
    </source>
</reference>
<evidence type="ECO:0000313" key="5">
    <source>
        <dbReference type="Proteomes" id="UP000095284"/>
    </source>
</evidence>
<feature type="compositionally biased region" description="Polar residues" evidence="3">
    <location>
        <begin position="87"/>
        <end position="101"/>
    </location>
</feature>
<keyword evidence="6" id="KW-1185">Reference proteome</keyword>
<dbReference type="GO" id="GO:0071203">
    <property type="term" value="C:WASH complex"/>
    <property type="evidence" value="ECO:0007669"/>
    <property type="project" value="InterPro"/>
</dbReference>
<dbReference type="EMBL" id="CAJFCV020000002">
    <property type="protein sequence ID" value="CAG9096375.1"/>
    <property type="molecule type" value="Genomic_DNA"/>
</dbReference>
<dbReference type="WBParaSite" id="BXY_0268200.1">
    <property type="protein sequence ID" value="BXY_0268200.1"/>
    <property type="gene ID" value="BXY_0268200"/>
</dbReference>
<proteinExistence type="inferred from homology"/>
<dbReference type="Proteomes" id="UP000659654">
    <property type="component" value="Unassembled WGS sequence"/>
</dbReference>
<dbReference type="AlphaFoldDB" id="A0A1I7RPP1"/>
<gene>
    <name evidence="4" type="ORF">BXYJ_LOCUS3842</name>
</gene>
<name>A0A1I7RPP1_BURXY</name>
<evidence type="ECO:0000256" key="3">
    <source>
        <dbReference type="SAM" id="MobiDB-lite"/>
    </source>
</evidence>
<accession>A0A1I7RPP1</accession>
<evidence type="ECO:0000313" key="4">
    <source>
        <dbReference type="EMBL" id="CAD5215063.1"/>
    </source>
</evidence>
<keyword evidence="2" id="KW-0175">Coiled coil</keyword>
<dbReference type="Proteomes" id="UP000095284">
    <property type="component" value="Unplaced"/>
</dbReference>